<keyword evidence="2" id="KW-1185">Reference proteome</keyword>
<dbReference type="SUPFAM" id="SSF53474">
    <property type="entry name" value="alpha/beta-Hydrolases"/>
    <property type="match status" value="2"/>
</dbReference>
<dbReference type="Gene3D" id="3.40.50.1820">
    <property type="entry name" value="alpha/beta hydrolase"/>
    <property type="match status" value="1"/>
</dbReference>
<dbReference type="AlphaFoldDB" id="A0A6L9MBX8"/>
<name>A0A6L9MBX8_9HYPH</name>
<dbReference type="InterPro" id="IPR021440">
    <property type="entry name" value="DUF3089"/>
</dbReference>
<dbReference type="Pfam" id="PF11288">
    <property type="entry name" value="DUF3089"/>
    <property type="match status" value="1"/>
</dbReference>
<dbReference type="RefSeq" id="WP_163042100.1">
    <property type="nucleotide sequence ID" value="NZ_JAAAMJ010000001.1"/>
</dbReference>
<protein>
    <submittedName>
        <fullName evidence="1">DUF3089 domain-containing protein</fullName>
    </submittedName>
</protein>
<evidence type="ECO:0000313" key="2">
    <source>
        <dbReference type="Proteomes" id="UP000476332"/>
    </source>
</evidence>
<comment type="caution">
    <text evidence="1">The sequence shown here is derived from an EMBL/GenBank/DDBJ whole genome shotgun (WGS) entry which is preliminary data.</text>
</comment>
<dbReference type="EMBL" id="JAAAMJ010000001">
    <property type="protein sequence ID" value="NDV85364.1"/>
    <property type="molecule type" value="Genomic_DNA"/>
</dbReference>
<dbReference type="Proteomes" id="UP000476332">
    <property type="component" value="Unassembled WGS sequence"/>
</dbReference>
<sequence>MHSFIDGGAARSGPILFAAAILAFLAIQTSSRALATGEERLPPAAQAVIPSAPDYDDEDSWLAIPDDPDRFAVDVIWVYPSVLTDQSAWLMDISRQDLVEAAAETVATEARVFSGQANLYAPLYRQMNLAGFGLEDGARAKLVAEGADDVGRAMRNYMAHHNKGRPFILAGHSQGSYVLTELLVQNWGRLGIEDQLVAGYLIGWSITDEDLRANPAMTICDTPDQTGCFVSYNSVAPGKQGKAPMILPGAVVVNPLTWTRNTGLAPASANLGSTFFNPDGTSDTLPGFASAEIADGGLAVVVKDPNRVKQSFFPAGVYHGYDYALFFENLRSNAAQRIQSILAAPPSSP</sequence>
<proteinExistence type="predicted"/>
<organism evidence="1 2">
    <name type="scientific">Aurantimonas aggregata</name>
    <dbReference type="NCBI Taxonomy" id="2047720"/>
    <lineage>
        <taxon>Bacteria</taxon>
        <taxon>Pseudomonadati</taxon>
        <taxon>Pseudomonadota</taxon>
        <taxon>Alphaproteobacteria</taxon>
        <taxon>Hyphomicrobiales</taxon>
        <taxon>Aurantimonadaceae</taxon>
        <taxon>Aurantimonas</taxon>
    </lineage>
</organism>
<accession>A0A6L9MBX8</accession>
<gene>
    <name evidence="1" type="ORF">GTW51_01470</name>
</gene>
<reference evidence="1 2" key="1">
    <citation type="submission" date="2020-01" db="EMBL/GenBank/DDBJ databases">
        <title>Genomes of bacteria type strains.</title>
        <authorList>
            <person name="Chen J."/>
            <person name="Zhu S."/>
            <person name="Chen J."/>
        </authorList>
    </citation>
    <scope>NUCLEOTIDE SEQUENCE [LARGE SCALE GENOMIC DNA]</scope>
    <source>
        <strain evidence="1 2">KCTC 52919</strain>
    </source>
</reference>
<evidence type="ECO:0000313" key="1">
    <source>
        <dbReference type="EMBL" id="NDV85364.1"/>
    </source>
</evidence>
<dbReference type="InterPro" id="IPR029058">
    <property type="entry name" value="AB_hydrolase_fold"/>
</dbReference>